<name>A0ABP7TAG2_9BACT</name>
<dbReference type="SUPFAM" id="SSF47413">
    <property type="entry name" value="lambda repressor-like DNA-binding domains"/>
    <property type="match status" value="1"/>
</dbReference>
<evidence type="ECO:0000313" key="3">
    <source>
        <dbReference type="Proteomes" id="UP001501469"/>
    </source>
</evidence>
<accession>A0ABP7TAG2</accession>
<proteinExistence type="predicted"/>
<protein>
    <recommendedName>
        <fullName evidence="1">HTH cro/C1-type domain-containing protein</fullName>
    </recommendedName>
</protein>
<dbReference type="Proteomes" id="UP001501469">
    <property type="component" value="Unassembled WGS sequence"/>
</dbReference>
<keyword evidence="3" id="KW-1185">Reference proteome</keyword>
<feature type="domain" description="HTH cro/C1-type" evidence="1">
    <location>
        <begin position="13"/>
        <end position="43"/>
    </location>
</feature>
<dbReference type="PROSITE" id="PS50943">
    <property type="entry name" value="HTH_CROC1"/>
    <property type="match status" value="1"/>
</dbReference>
<comment type="caution">
    <text evidence="2">The sequence shown here is derived from an EMBL/GenBank/DDBJ whole genome shotgun (WGS) entry which is preliminary data.</text>
</comment>
<dbReference type="CDD" id="cd00093">
    <property type="entry name" value="HTH_XRE"/>
    <property type="match status" value="1"/>
</dbReference>
<dbReference type="EMBL" id="BAABDK010000001">
    <property type="protein sequence ID" value="GAA4023271.1"/>
    <property type="molecule type" value="Genomic_DNA"/>
</dbReference>
<organism evidence="2 3">
    <name type="scientific">Hymenobacter glaciei</name>
    <dbReference type="NCBI Taxonomy" id="877209"/>
    <lineage>
        <taxon>Bacteria</taxon>
        <taxon>Pseudomonadati</taxon>
        <taxon>Bacteroidota</taxon>
        <taxon>Cytophagia</taxon>
        <taxon>Cytophagales</taxon>
        <taxon>Hymenobacteraceae</taxon>
        <taxon>Hymenobacter</taxon>
    </lineage>
</organism>
<dbReference type="RefSeq" id="WP_345049637.1">
    <property type="nucleotide sequence ID" value="NZ_BAABDK010000001.1"/>
</dbReference>
<dbReference type="InterPro" id="IPR001387">
    <property type="entry name" value="Cro/C1-type_HTH"/>
</dbReference>
<evidence type="ECO:0000313" key="2">
    <source>
        <dbReference type="EMBL" id="GAA4023271.1"/>
    </source>
</evidence>
<gene>
    <name evidence="2" type="ORF">GCM10022409_03870</name>
</gene>
<sequence length="176" mass="18570">MASSETTRFLPSLRTHFNLSQPELGTCLGLSRTMVSQIERGLRPLPLPAVLPQAALTLARHNTPAEPAPEALDTAALQKQLRTCQLRADQLAHELDQLPARAAWARRRLAALPVLTAVLAPAGGTPPAWLAGFIADAQAELARSGSTAQARLRGRIAGLRAEAGALAQELAAPATE</sequence>
<dbReference type="Gene3D" id="1.10.260.40">
    <property type="entry name" value="lambda repressor-like DNA-binding domains"/>
    <property type="match status" value="1"/>
</dbReference>
<evidence type="ECO:0000259" key="1">
    <source>
        <dbReference type="PROSITE" id="PS50943"/>
    </source>
</evidence>
<reference evidence="3" key="1">
    <citation type="journal article" date="2019" name="Int. J. Syst. Evol. Microbiol.">
        <title>The Global Catalogue of Microorganisms (GCM) 10K type strain sequencing project: providing services to taxonomists for standard genome sequencing and annotation.</title>
        <authorList>
            <consortium name="The Broad Institute Genomics Platform"/>
            <consortium name="The Broad Institute Genome Sequencing Center for Infectious Disease"/>
            <person name="Wu L."/>
            <person name="Ma J."/>
        </authorList>
    </citation>
    <scope>NUCLEOTIDE SEQUENCE [LARGE SCALE GENOMIC DNA]</scope>
    <source>
        <strain evidence="3">JCM 17225</strain>
    </source>
</reference>
<dbReference type="InterPro" id="IPR010982">
    <property type="entry name" value="Lambda_DNA-bd_dom_sf"/>
</dbReference>